<organism evidence="1 2">
    <name type="scientific">Colletotrichum liriopes</name>
    <dbReference type="NCBI Taxonomy" id="708192"/>
    <lineage>
        <taxon>Eukaryota</taxon>
        <taxon>Fungi</taxon>
        <taxon>Dikarya</taxon>
        <taxon>Ascomycota</taxon>
        <taxon>Pezizomycotina</taxon>
        <taxon>Sordariomycetes</taxon>
        <taxon>Hypocreomycetidae</taxon>
        <taxon>Glomerellales</taxon>
        <taxon>Glomerellaceae</taxon>
        <taxon>Colletotrichum</taxon>
        <taxon>Colletotrichum spaethianum species complex</taxon>
    </lineage>
</organism>
<keyword evidence="2" id="KW-1185">Reference proteome</keyword>
<dbReference type="Proteomes" id="UP001055172">
    <property type="component" value="Unassembled WGS sequence"/>
</dbReference>
<evidence type="ECO:0000313" key="1">
    <source>
        <dbReference type="EMBL" id="GJC87003.1"/>
    </source>
</evidence>
<dbReference type="AlphaFoldDB" id="A0AA37GTI2"/>
<protein>
    <submittedName>
        <fullName evidence="1">Uncharacterized protein</fullName>
    </submittedName>
</protein>
<accession>A0AA37GTI2</accession>
<gene>
    <name evidence="1" type="ORF">ColLi_09841</name>
</gene>
<evidence type="ECO:0000313" key="2">
    <source>
        <dbReference type="Proteomes" id="UP001055172"/>
    </source>
</evidence>
<reference evidence="1 2" key="1">
    <citation type="submission" date="2021-07" db="EMBL/GenBank/DDBJ databases">
        <title>Genome data of Colletotrichum spaethianum.</title>
        <authorList>
            <person name="Utami Y.D."/>
            <person name="Hiruma K."/>
        </authorList>
    </citation>
    <scope>NUCLEOTIDE SEQUENCE [LARGE SCALE GENOMIC DNA]</scope>
    <source>
        <strain evidence="1 2">MAFF 242679</strain>
    </source>
</reference>
<name>A0AA37GTI2_9PEZI</name>
<comment type="caution">
    <text evidence="1">The sequence shown here is derived from an EMBL/GenBank/DDBJ whole genome shotgun (WGS) entry which is preliminary data.</text>
</comment>
<proteinExistence type="predicted"/>
<sequence length="131" mass="13997">MVDDFGDVDNPRSATTCPTIPESVSTNLCAGSTHPQHPCRGAEAFMLKAMPNARDNGICVMVSVWSVPHGRALPQFGDKDQKSEGHKGGKLQYGFKVINNSGCILSENSKIALGFLRLARTRAPLSSHMGG</sequence>
<dbReference type="EMBL" id="BPPX01000024">
    <property type="protein sequence ID" value="GJC87003.1"/>
    <property type="molecule type" value="Genomic_DNA"/>
</dbReference>